<accession>A0A1Y2F2B8</accession>
<proteinExistence type="predicted"/>
<dbReference type="Proteomes" id="UP000193467">
    <property type="component" value="Unassembled WGS sequence"/>
</dbReference>
<dbReference type="AlphaFoldDB" id="A0A1Y2F2B8"/>
<dbReference type="Gene3D" id="3.30.70.1060">
    <property type="entry name" value="Dimeric alpha+beta barrel"/>
    <property type="match status" value="1"/>
</dbReference>
<gene>
    <name evidence="1" type="ORF">BCR35DRAFT_305403</name>
</gene>
<dbReference type="InterPro" id="IPR051807">
    <property type="entry name" value="Sec-metab_biosynth-assoc"/>
</dbReference>
<dbReference type="PANTHER" id="PTHR33606:SF3">
    <property type="entry name" value="PROTEIN YCII"/>
    <property type="match status" value="1"/>
</dbReference>
<organism evidence="1 2">
    <name type="scientific">Leucosporidium creatinivorum</name>
    <dbReference type="NCBI Taxonomy" id="106004"/>
    <lineage>
        <taxon>Eukaryota</taxon>
        <taxon>Fungi</taxon>
        <taxon>Dikarya</taxon>
        <taxon>Basidiomycota</taxon>
        <taxon>Pucciniomycotina</taxon>
        <taxon>Microbotryomycetes</taxon>
        <taxon>Leucosporidiales</taxon>
        <taxon>Leucosporidium</taxon>
    </lineage>
</organism>
<dbReference type="OrthoDB" id="5519740at2759"/>
<dbReference type="PANTHER" id="PTHR33606">
    <property type="entry name" value="PROTEIN YCII"/>
    <property type="match status" value="1"/>
</dbReference>
<evidence type="ECO:0000313" key="1">
    <source>
        <dbReference type="EMBL" id="ORY77634.1"/>
    </source>
</evidence>
<sequence length="95" mass="10519">MSIFLVIAPDLPDSRRLSLRETHLLQSAVGRELGWNVNGGPTFSAQDPQKMDGSWLLLRGLSAEEVMGRVLRDIYAVEGAWDVEKIEVKKVGAKV</sequence>
<evidence type="ECO:0000313" key="2">
    <source>
        <dbReference type="Proteomes" id="UP000193467"/>
    </source>
</evidence>
<evidence type="ECO:0008006" key="3">
    <source>
        <dbReference type="Google" id="ProtNLM"/>
    </source>
</evidence>
<dbReference type="SUPFAM" id="SSF54909">
    <property type="entry name" value="Dimeric alpha+beta barrel"/>
    <property type="match status" value="1"/>
</dbReference>
<keyword evidence="2" id="KW-1185">Reference proteome</keyword>
<comment type="caution">
    <text evidence="1">The sequence shown here is derived from an EMBL/GenBank/DDBJ whole genome shotgun (WGS) entry which is preliminary data.</text>
</comment>
<name>A0A1Y2F2B8_9BASI</name>
<dbReference type="EMBL" id="MCGR01000031">
    <property type="protein sequence ID" value="ORY77634.1"/>
    <property type="molecule type" value="Genomic_DNA"/>
</dbReference>
<dbReference type="InParanoid" id="A0A1Y2F2B8"/>
<protein>
    <recommendedName>
        <fullName evidence="3">YCII-related domain-containing protein</fullName>
    </recommendedName>
</protein>
<reference evidence="1 2" key="1">
    <citation type="submission" date="2016-07" db="EMBL/GenBank/DDBJ databases">
        <title>Pervasive Adenine N6-methylation of Active Genes in Fungi.</title>
        <authorList>
            <consortium name="DOE Joint Genome Institute"/>
            <person name="Mondo S.J."/>
            <person name="Dannebaum R.O."/>
            <person name="Kuo R.C."/>
            <person name="Labutti K."/>
            <person name="Haridas S."/>
            <person name="Kuo A."/>
            <person name="Salamov A."/>
            <person name="Ahrendt S.R."/>
            <person name="Lipzen A."/>
            <person name="Sullivan W."/>
            <person name="Andreopoulos W.B."/>
            <person name="Clum A."/>
            <person name="Lindquist E."/>
            <person name="Daum C."/>
            <person name="Ramamoorthy G.K."/>
            <person name="Gryganskyi A."/>
            <person name="Culley D."/>
            <person name="Magnuson J.K."/>
            <person name="James T.Y."/>
            <person name="O'Malley M.A."/>
            <person name="Stajich J.E."/>
            <person name="Spatafora J.W."/>
            <person name="Visel A."/>
            <person name="Grigoriev I.V."/>
        </authorList>
    </citation>
    <scope>NUCLEOTIDE SEQUENCE [LARGE SCALE GENOMIC DNA]</scope>
    <source>
        <strain evidence="1 2">62-1032</strain>
    </source>
</reference>
<dbReference type="InterPro" id="IPR011008">
    <property type="entry name" value="Dimeric_a/b-barrel"/>
</dbReference>